<dbReference type="EMBL" id="VFML01000001">
    <property type="protein sequence ID" value="TQJ04336.1"/>
    <property type="molecule type" value="Genomic_DNA"/>
</dbReference>
<accession>A0A542DMM2</accession>
<gene>
    <name evidence="1" type="ORF">FB471_4123</name>
</gene>
<proteinExistence type="predicted"/>
<sequence>MTEGSTAAMRYKEIIGLARRAADDLRSWELSRAEELAAARATAEAEVAAAVEREQVTTERANRWWRMAADNVDRVSWLETGAAPEPIDSARGEWLDRYLEDIRPTYQELNQAILNLGWRAR</sequence>
<dbReference type="OrthoDB" id="3626740at2"/>
<protein>
    <submittedName>
        <fullName evidence="1">Uncharacterized protein</fullName>
    </submittedName>
</protein>
<evidence type="ECO:0000313" key="2">
    <source>
        <dbReference type="Proteomes" id="UP000320876"/>
    </source>
</evidence>
<dbReference type="AlphaFoldDB" id="A0A542DMM2"/>
<dbReference type="RefSeq" id="WP_142000024.1">
    <property type="nucleotide sequence ID" value="NZ_VFML01000001.1"/>
</dbReference>
<dbReference type="Proteomes" id="UP000320876">
    <property type="component" value="Unassembled WGS sequence"/>
</dbReference>
<keyword evidence="2" id="KW-1185">Reference proteome</keyword>
<evidence type="ECO:0000313" key="1">
    <source>
        <dbReference type="EMBL" id="TQJ04336.1"/>
    </source>
</evidence>
<name>A0A542DMM2_AMYCI</name>
<reference evidence="1 2" key="1">
    <citation type="submission" date="2019-06" db="EMBL/GenBank/DDBJ databases">
        <title>Sequencing the genomes of 1000 actinobacteria strains.</title>
        <authorList>
            <person name="Klenk H.-P."/>
        </authorList>
    </citation>
    <scope>NUCLEOTIDE SEQUENCE [LARGE SCALE GENOMIC DNA]</scope>
    <source>
        <strain evidence="1 2">DSM 45679</strain>
    </source>
</reference>
<comment type="caution">
    <text evidence="1">The sequence shown here is derived from an EMBL/GenBank/DDBJ whole genome shotgun (WGS) entry which is preliminary data.</text>
</comment>
<organism evidence="1 2">
    <name type="scientific">Amycolatopsis cihanbeyliensis</name>
    <dbReference type="NCBI Taxonomy" id="1128664"/>
    <lineage>
        <taxon>Bacteria</taxon>
        <taxon>Bacillati</taxon>
        <taxon>Actinomycetota</taxon>
        <taxon>Actinomycetes</taxon>
        <taxon>Pseudonocardiales</taxon>
        <taxon>Pseudonocardiaceae</taxon>
        <taxon>Amycolatopsis</taxon>
    </lineage>
</organism>